<dbReference type="GO" id="GO:0051301">
    <property type="term" value="P:cell division"/>
    <property type="evidence" value="ECO:0007669"/>
    <property type="project" value="UniProtKB-KW"/>
</dbReference>
<dbReference type="Gene3D" id="3.30.1070.10">
    <property type="entry name" value="Cell division topological specificity factor MinE"/>
    <property type="match status" value="1"/>
</dbReference>
<proteinExistence type="inferred from homology"/>
<evidence type="ECO:0000256" key="3">
    <source>
        <dbReference type="ARBA" id="ARBA00025265"/>
    </source>
</evidence>
<evidence type="ECO:0000313" key="4">
    <source>
        <dbReference type="EMBL" id="STQ85288.1"/>
    </source>
</evidence>
<protein>
    <recommendedName>
        <fullName evidence="2">Cell division topological specificity factor</fullName>
    </recommendedName>
</protein>
<keyword evidence="7" id="KW-1185">Reference proteome</keyword>
<keyword evidence="4" id="KW-0131">Cell cycle</keyword>
<organism evidence="4 7">
    <name type="scientific">Helicobacter muridarum</name>
    <dbReference type="NCBI Taxonomy" id="216"/>
    <lineage>
        <taxon>Bacteria</taxon>
        <taxon>Pseudomonadati</taxon>
        <taxon>Campylobacterota</taxon>
        <taxon>Epsilonproteobacteria</taxon>
        <taxon>Campylobacterales</taxon>
        <taxon>Helicobacteraceae</taxon>
        <taxon>Helicobacter</taxon>
    </lineage>
</organism>
<dbReference type="InterPro" id="IPR005527">
    <property type="entry name" value="MinE"/>
</dbReference>
<comment type="function">
    <text evidence="3">Prevents the cell division inhibition by proteins MinC and MinD at internal division sites while permitting inhibition at polar sites. This ensures cell division at the proper site by restricting the formation of a division septum at the midpoint of the long axis of the cell.</text>
</comment>
<dbReference type="STRING" id="216.LS73_08385"/>
<comment type="similarity">
    <text evidence="1">Belongs to the MinE family.</text>
</comment>
<evidence type="ECO:0000313" key="6">
    <source>
        <dbReference type="Proteomes" id="UP000029922"/>
    </source>
</evidence>
<evidence type="ECO:0000313" key="7">
    <source>
        <dbReference type="Proteomes" id="UP000255139"/>
    </source>
</evidence>
<evidence type="ECO:0000313" key="5">
    <source>
        <dbReference type="EMBL" id="TLE01363.1"/>
    </source>
</evidence>
<dbReference type="Pfam" id="PF03776">
    <property type="entry name" value="MinE"/>
    <property type="match status" value="1"/>
</dbReference>
<dbReference type="InterPro" id="IPR036707">
    <property type="entry name" value="MinE_sf"/>
</dbReference>
<accession>A0A099TVG0</accession>
<keyword evidence="4" id="KW-0132">Cell division</keyword>
<dbReference type="EMBL" id="UGJE01000002">
    <property type="protein sequence ID" value="STQ85288.1"/>
    <property type="molecule type" value="Genomic_DNA"/>
</dbReference>
<gene>
    <name evidence="4" type="primary">minE</name>
    <name evidence="5" type="ORF">LS73_001380</name>
    <name evidence="4" type="ORF">NCTC12714_00063</name>
</gene>
<reference evidence="5 6" key="1">
    <citation type="journal article" date="2014" name="Genome Announc.">
        <title>Draft genome sequences of eight enterohepatic helicobacter species isolated from both laboratory and wild rodents.</title>
        <authorList>
            <person name="Sheh A."/>
            <person name="Shen Z."/>
            <person name="Fox J.G."/>
        </authorList>
    </citation>
    <scope>NUCLEOTIDE SEQUENCE [LARGE SCALE GENOMIC DNA]</scope>
    <source>
        <strain evidence="5 6">ST1</strain>
    </source>
</reference>
<dbReference type="OrthoDB" id="5329305at2"/>
<name>A0A099TVG0_9HELI</name>
<evidence type="ECO:0000256" key="1">
    <source>
        <dbReference type="ARBA" id="ARBA00008168"/>
    </source>
</evidence>
<dbReference type="EMBL" id="JRPD02000002">
    <property type="protein sequence ID" value="TLE01363.1"/>
    <property type="molecule type" value="Genomic_DNA"/>
</dbReference>
<dbReference type="Proteomes" id="UP000029922">
    <property type="component" value="Unassembled WGS sequence"/>
</dbReference>
<dbReference type="Proteomes" id="UP000255139">
    <property type="component" value="Unassembled WGS sequence"/>
</dbReference>
<reference evidence="4 7" key="2">
    <citation type="submission" date="2018-06" db="EMBL/GenBank/DDBJ databases">
        <authorList>
            <consortium name="Pathogen Informatics"/>
            <person name="Doyle S."/>
        </authorList>
    </citation>
    <scope>NUCLEOTIDE SEQUENCE [LARGE SCALE GENOMIC DNA]</scope>
    <source>
        <strain evidence="4 7">NCTC12714</strain>
    </source>
</reference>
<evidence type="ECO:0000256" key="2">
    <source>
        <dbReference type="ARBA" id="ARBA00020112"/>
    </source>
</evidence>
<sequence length="83" mass="9336">MFFRSRDSNVFNTSNSAGNAKQRLQAILSSERVITKGCLDDLRKEISMSVEKYTKSSCLINMKADRNNCLNITITDVNVNLDS</sequence>
<dbReference type="GO" id="GO:0032955">
    <property type="term" value="P:regulation of division septum assembly"/>
    <property type="evidence" value="ECO:0007669"/>
    <property type="project" value="InterPro"/>
</dbReference>
<dbReference type="AlphaFoldDB" id="A0A099TVG0"/>
<dbReference type="RefSeq" id="WP_034559026.1">
    <property type="nucleotide sequence ID" value="NZ_FZML01000017.1"/>
</dbReference>